<organism evidence="3 4">
    <name type="scientific">Simiduia aestuariiviva</name>
    <dbReference type="NCBI Taxonomy" id="1510459"/>
    <lineage>
        <taxon>Bacteria</taxon>
        <taxon>Pseudomonadati</taxon>
        <taxon>Pseudomonadota</taxon>
        <taxon>Gammaproteobacteria</taxon>
        <taxon>Cellvibrionales</taxon>
        <taxon>Cellvibrionaceae</taxon>
        <taxon>Simiduia</taxon>
    </lineage>
</organism>
<dbReference type="AlphaFoldDB" id="A0A839UPE4"/>
<reference evidence="3 4" key="1">
    <citation type="submission" date="2020-08" db="EMBL/GenBank/DDBJ databases">
        <title>Genomic Encyclopedia of Type Strains, Phase III (KMG-III): the genomes of soil and plant-associated and newly described type strains.</title>
        <authorList>
            <person name="Whitman W."/>
        </authorList>
    </citation>
    <scope>NUCLEOTIDE SEQUENCE [LARGE SCALE GENOMIC DNA]</scope>
    <source>
        <strain evidence="3 4">CECT 8571</strain>
    </source>
</reference>
<keyword evidence="1" id="KW-0732">Signal</keyword>
<feature type="signal peptide" evidence="1">
    <location>
        <begin position="1"/>
        <end position="23"/>
    </location>
</feature>
<dbReference type="PANTHER" id="PTHR35535">
    <property type="entry name" value="HEAT SHOCK PROTEIN HSLJ"/>
    <property type="match status" value="1"/>
</dbReference>
<proteinExistence type="predicted"/>
<evidence type="ECO:0000313" key="4">
    <source>
        <dbReference type="Proteomes" id="UP000559987"/>
    </source>
</evidence>
<dbReference type="Proteomes" id="UP000559987">
    <property type="component" value="Unassembled WGS sequence"/>
</dbReference>
<dbReference type="InterPro" id="IPR053147">
    <property type="entry name" value="Hsp_HslJ-like"/>
</dbReference>
<name>A0A839UPE4_9GAMM</name>
<dbReference type="InterPro" id="IPR005184">
    <property type="entry name" value="DUF306_Meta_HslJ"/>
</dbReference>
<keyword evidence="4" id="KW-1185">Reference proteome</keyword>
<dbReference type="EMBL" id="JACHXZ010000001">
    <property type="protein sequence ID" value="MBB3167255.1"/>
    <property type="molecule type" value="Genomic_DNA"/>
</dbReference>
<gene>
    <name evidence="3" type="ORF">FHS30_000431</name>
</gene>
<dbReference type="Gene3D" id="2.40.128.270">
    <property type="match status" value="1"/>
</dbReference>
<dbReference type="PANTHER" id="PTHR35535:SF1">
    <property type="entry name" value="HEAT SHOCK PROTEIN HSLJ"/>
    <property type="match status" value="1"/>
</dbReference>
<dbReference type="PROSITE" id="PS51257">
    <property type="entry name" value="PROKAR_LIPOPROTEIN"/>
    <property type="match status" value="1"/>
</dbReference>
<dbReference type="Pfam" id="PF03724">
    <property type="entry name" value="META"/>
    <property type="match status" value="1"/>
</dbReference>
<evidence type="ECO:0000256" key="1">
    <source>
        <dbReference type="SAM" id="SignalP"/>
    </source>
</evidence>
<accession>A0A839UPE4</accession>
<evidence type="ECO:0000313" key="3">
    <source>
        <dbReference type="EMBL" id="MBB3167255.1"/>
    </source>
</evidence>
<comment type="caution">
    <text evidence="3">The sequence shown here is derived from an EMBL/GenBank/DDBJ whole genome shotgun (WGS) entry which is preliminary data.</text>
</comment>
<sequence>MGFNKVGVIAISAWLLIACGAVQQDMPETAAAPTDLAQVAHHRWVLKQINGDAVRGNALGAYGKGLVPELDFGEQPHIAGFAGCNRYKGQAVLMVDGRFKVDQLATTMMMCPDAAMALERRYTSLLENWSQLQLNGAQLTLTQGGDVWEFALADWVQ</sequence>
<feature type="domain" description="DUF306" evidence="2">
    <location>
        <begin position="37"/>
        <end position="150"/>
    </location>
</feature>
<protein>
    <submittedName>
        <fullName evidence="3">Heat shock protein HslJ</fullName>
    </submittedName>
</protein>
<evidence type="ECO:0000259" key="2">
    <source>
        <dbReference type="Pfam" id="PF03724"/>
    </source>
</evidence>
<dbReference type="RefSeq" id="WP_183907816.1">
    <property type="nucleotide sequence ID" value="NZ_JACHXZ010000001.1"/>
</dbReference>
<feature type="chain" id="PRO_5032798270" evidence="1">
    <location>
        <begin position="24"/>
        <end position="157"/>
    </location>
</feature>
<dbReference type="InterPro" id="IPR038670">
    <property type="entry name" value="HslJ-like_sf"/>
</dbReference>
<keyword evidence="3" id="KW-0346">Stress response</keyword>